<feature type="chain" id="PRO_5041784260" description="Carboxylic ester hydrolase" evidence="6">
    <location>
        <begin position="21"/>
        <end position="547"/>
    </location>
</feature>
<evidence type="ECO:0000256" key="4">
    <source>
        <dbReference type="ARBA" id="ARBA00023157"/>
    </source>
</evidence>
<gene>
    <name evidence="8" type="ORF">PYW07_003485</name>
</gene>
<evidence type="ECO:0000256" key="3">
    <source>
        <dbReference type="ARBA" id="ARBA00022801"/>
    </source>
</evidence>
<comment type="caution">
    <text evidence="8">The sequence shown here is derived from an EMBL/GenBank/DDBJ whole genome shotgun (WGS) entry which is preliminary data.</text>
</comment>
<feature type="signal peptide" evidence="6">
    <location>
        <begin position="1"/>
        <end position="20"/>
    </location>
</feature>
<organism evidence="8 9">
    <name type="scientific">Mythimna separata</name>
    <name type="common">Oriental armyworm</name>
    <name type="synonym">Pseudaletia separata</name>
    <dbReference type="NCBI Taxonomy" id="271217"/>
    <lineage>
        <taxon>Eukaryota</taxon>
        <taxon>Metazoa</taxon>
        <taxon>Ecdysozoa</taxon>
        <taxon>Arthropoda</taxon>
        <taxon>Hexapoda</taxon>
        <taxon>Insecta</taxon>
        <taxon>Pterygota</taxon>
        <taxon>Neoptera</taxon>
        <taxon>Endopterygota</taxon>
        <taxon>Lepidoptera</taxon>
        <taxon>Glossata</taxon>
        <taxon>Ditrysia</taxon>
        <taxon>Noctuoidea</taxon>
        <taxon>Noctuidae</taxon>
        <taxon>Noctuinae</taxon>
        <taxon>Hadenini</taxon>
        <taxon>Mythimna</taxon>
    </lineage>
</organism>
<comment type="similarity">
    <text evidence="1 6">Belongs to the type-B carboxylesterase/lipase family.</text>
</comment>
<evidence type="ECO:0000256" key="1">
    <source>
        <dbReference type="ARBA" id="ARBA00005964"/>
    </source>
</evidence>
<dbReference type="GO" id="GO:0052689">
    <property type="term" value="F:carboxylic ester hydrolase activity"/>
    <property type="evidence" value="ECO:0007669"/>
    <property type="project" value="UniProtKB-KW"/>
</dbReference>
<keyword evidence="6" id="KW-0732">Signal</keyword>
<feature type="domain" description="Carboxylesterase type B" evidence="7">
    <location>
        <begin position="22"/>
        <end position="537"/>
    </location>
</feature>
<dbReference type="EMBL" id="JARGEI010000017">
    <property type="protein sequence ID" value="KAJ8716858.1"/>
    <property type="molecule type" value="Genomic_DNA"/>
</dbReference>
<evidence type="ECO:0000313" key="8">
    <source>
        <dbReference type="EMBL" id="KAJ8716858.1"/>
    </source>
</evidence>
<dbReference type="PROSITE" id="PS00122">
    <property type="entry name" value="CARBOXYLESTERASE_B_1"/>
    <property type="match status" value="1"/>
</dbReference>
<evidence type="ECO:0000256" key="6">
    <source>
        <dbReference type="RuleBase" id="RU361235"/>
    </source>
</evidence>
<evidence type="ECO:0000259" key="7">
    <source>
        <dbReference type="Pfam" id="PF00135"/>
    </source>
</evidence>
<evidence type="ECO:0000313" key="9">
    <source>
        <dbReference type="Proteomes" id="UP001231518"/>
    </source>
</evidence>
<dbReference type="InterPro" id="IPR050309">
    <property type="entry name" value="Type-B_Carboxylest/Lipase"/>
</dbReference>
<keyword evidence="4" id="KW-1015">Disulfide bond</keyword>
<dbReference type="SUPFAM" id="SSF53474">
    <property type="entry name" value="alpha/beta-Hydrolases"/>
    <property type="match status" value="1"/>
</dbReference>
<reference evidence="8" key="1">
    <citation type="submission" date="2023-03" db="EMBL/GenBank/DDBJ databases">
        <title>Chromosome-level genomes of two armyworms, Mythimna separata and Mythimna loreyi, provide insights into the biosynthesis and reception of sex pheromones.</title>
        <authorList>
            <person name="Zhao H."/>
        </authorList>
    </citation>
    <scope>NUCLEOTIDE SEQUENCE</scope>
    <source>
        <strain evidence="8">BeijingLab</strain>
        <tissue evidence="8">Pupa</tissue>
    </source>
</reference>
<dbReference type="InterPro" id="IPR019826">
    <property type="entry name" value="Carboxylesterase_B_AS"/>
</dbReference>
<dbReference type="InterPro" id="IPR002018">
    <property type="entry name" value="CarbesteraseB"/>
</dbReference>
<dbReference type="AlphaFoldDB" id="A0AAD8DQN2"/>
<dbReference type="InterPro" id="IPR029058">
    <property type="entry name" value="AB_hydrolase_fold"/>
</dbReference>
<accession>A0AAD8DQN2</accession>
<keyword evidence="9" id="KW-1185">Reference proteome</keyword>
<name>A0AAD8DQN2_MYTSE</name>
<sequence length="547" mass="62108">MNTILAFSVVALCTIQTILCVDTVVKVEQGYVQGKSQEAVCHDFDYISFEGVPYAKSPTGSLRFKAPEEPDSWEGTRDATAPGPMCPQYHPLSDKTYLGSEDCLTCDIYTRNVTKNAPVFFFLSGFAYFFDQEVTGVYGPDFLVKDIVVVRCNHRKDVLGYLNLGIKDVAGNGGLKDNIAALRWVKKNIAAFGGDPDRVVLAGLSSGSAAVSHLLYSPMASGLFEKAFMMSGIHSCDPVYPDAVMEKSYELAARLGIDSTDGEEVLQQLQEIPYEQFINVSYSFALEEPNNILFKKMATFVPCVEEDYGQERVIVEDAMESLYHAPLNKVKAMMGYSKNEALLFIDQYYDYIVGLYSERKELCVPYKILRTSPSDVYEKADAIKNYYFQDKDICVENMKEFIQMNSFMNMIFEVIRFASKYSQHADTYLFEFNTVSDRNIYGREGLKYGLEGTAHADLIGYLFPATTLNMTLDMKSREHDLIVQFLDPLKNFIHTGNPSANADFTWHRYTPDKPYYMEFTDTTTVKEDPKGDEYRFWLNEIYDGYLH</sequence>
<dbReference type="Proteomes" id="UP001231518">
    <property type="component" value="Chromosome 14"/>
</dbReference>
<keyword evidence="5" id="KW-0325">Glycoprotein</keyword>
<dbReference type="EC" id="3.1.1.-" evidence="6"/>
<evidence type="ECO:0000256" key="2">
    <source>
        <dbReference type="ARBA" id="ARBA00022487"/>
    </source>
</evidence>
<dbReference type="PANTHER" id="PTHR11559">
    <property type="entry name" value="CARBOXYLESTERASE"/>
    <property type="match status" value="1"/>
</dbReference>
<proteinExistence type="inferred from homology"/>
<protein>
    <recommendedName>
        <fullName evidence="6">Carboxylic ester hydrolase</fullName>
        <ecNumber evidence="6">3.1.1.-</ecNumber>
    </recommendedName>
</protein>
<keyword evidence="3 6" id="KW-0378">Hydrolase</keyword>
<evidence type="ECO:0000256" key="5">
    <source>
        <dbReference type="ARBA" id="ARBA00023180"/>
    </source>
</evidence>
<dbReference type="Gene3D" id="3.40.50.1820">
    <property type="entry name" value="alpha/beta hydrolase"/>
    <property type="match status" value="1"/>
</dbReference>
<dbReference type="Pfam" id="PF00135">
    <property type="entry name" value="COesterase"/>
    <property type="match status" value="1"/>
</dbReference>
<keyword evidence="2" id="KW-0719">Serine esterase</keyword>